<gene>
    <name evidence="3" type="ORF">KHLLAP_LOCUS5287</name>
</gene>
<evidence type="ECO:0000256" key="1">
    <source>
        <dbReference type="ARBA" id="ARBA00022801"/>
    </source>
</evidence>
<dbReference type="SUPFAM" id="SSF52540">
    <property type="entry name" value="P-loop containing nucleoside triphosphate hydrolases"/>
    <property type="match status" value="1"/>
</dbReference>
<dbReference type="InterPro" id="IPR001650">
    <property type="entry name" value="Helicase_C-like"/>
</dbReference>
<dbReference type="AlphaFoldDB" id="A0AAI8VH23"/>
<dbReference type="InterPro" id="IPR027417">
    <property type="entry name" value="P-loop_NTPase"/>
</dbReference>
<organism evidence="3 4">
    <name type="scientific">Anthostomella pinea</name>
    <dbReference type="NCBI Taxonomy" id="933095"/>
    <lineage>
        <taxon>Eukaryota</taxon>
        <taxon>Fungi</taxon>
        <taxon>Dikarya</taxon>
        <taxon>Ascomycota</taxon>
        <taxon>Pezizomycotina</taxon>
        <taxon>Sordariomycetes</taxon>
        <taxon>Xylariomycetidae</taxon>
        <taxon>Xylariales</taxon>
        <taxon>Xylariaceae</taxon>
        <taxon>Anthostomella</taxon>
    </lineage>
</organism>
<protein>
    <submittedName>
        <fullName evidence="3">Uu.00g122130.m01.CDS01</fullName>
    </submittedName>
</protein>
<dbReference type="Gene3D" id="3.40.50.300">
    <property type="entry name" value="P-loop containing nucleotide triphosphate hydrolases"/>
    <property type="match status" value="1"/>
</dbReference>
<keyword evidence="4" id="KW-1185">Reference proteome</keyword>
<evidence type="ECO:0000313" key="4">
    <source>
        <dbReference type="Proteomes" id="UP001295740"/>
    </source>
</evidence>
<feature type="domain" description="Helicase C-terminal" evidence="2">
    <location>
        <begin position="371"/>
        <end position="537"/>
    </location>
</feature>
<dbReference type="InterPro" id="IPR049730">
    <property type="entry name" value="SNF2/RAD54-like_C"/>
</dbReference>
<sequence length="540" mass="62177">MSTKTHLPELEQGDDAKYPSQKGWPVTCPCLKSEPSYKLATVLPLLPNIIVAPPHLIQNWIDEFEKFHDGNRDSPASRMVITTTHSTFSTSSFVHRKKSAAFQCIVHEEKADFVLRAPDYNVVPVSKTSAGHVIVVSHAGCTALISLYEEDTVWKGNDGEATAVSQGWAVDLAGMKSEEDIAKFDEMDRDWRYLIEKFHNKSLDDKKRDAIQKREDDVTKILTPFIPQMINSWRKRSKFNGRYIFPEAPITSKACNMLDGPTRDAHRSLAREVQAWTDNGFEEAVRKWQNDEVQGDQPEALAFQRQELNLARLIRGEEVPYESMLVKKIQPWATETTRLIRENATSNKVREALAKSPWWKHKDELKRESPKLKVLRDYLDELIDLRKKNATDPALFSHLYVSLSEPPTENIEWYYVHAGLSQKERNELTDKFKEKKKYGNGQPEPMRVLISNEAMVGVRLNLQNANYCIVTEVLRNGDRQRQAFGRIDRQGQMMRPVLVQLYDKNNLAENVRRVRNDNRAKLANDPDEQVVEEIDLDDYV</sequence>
<dbReference type="EMBL" id="CAUWAG010000007">
    <property type="protein sequence ID" value="CAJ2504819.1"/>
    <property type="molecule type" value="Genomic_DNA"/>
</dbReference>
<comment type="caution">
    <text evidence="3">The sequence shown here is derived from an EMBL/GenBank/DDBJ whole genome shotgun (WGS) entry which is preliminary data.</text>
</comment>
<dbReference type="Proteomes" id="UP001295740">
    <property type="component" value="Unassembled WGS sequence"/>
</dbReference>
<accession>A0AAI8VH23</accession>
<keyword evidence="1" id="KW-0378">Hydrolase</keyword>
<reference evidence="3" key="1">
    <citation type="submission" date="2023-10" db="EMBL/GenBank/DDBJ databases">
        <authorList>
            <person name="Hackl T."/>
        </authorList>
    </citation>
    <scope>NUCLEOTIDE SEQUENCE</scope>
</reference>
<evidence type="ECO:0000313" key="3">
    <source>
        <dbReference type="EMBL" id="CAJ2504819.1"/>
    </source>
</evidence>
<proteinExistence type="predicted"/>
<name>A0AAI8VH23_9PEZI</name>
<dbReference type="PROSITE" id="PS51194">
    <property type="entry name" value="HELICASE_CTER"/>
    <property type="match status" value="1"/>
</dbReference>
<dbReference type="GO" id="GO:0016787">
    <property type="term" value="F:hydrolase activity"/>
    <property type="evidence" value="ECO:0007669"/>
    <property type="project" value="UniProtKB-KW"/>
</dbReference>
<dbReference type="CDD" id="cd18793">
    <property type="entry name" value="SF2_C_SNF"/>
    <property type="match status" value="1"/>
</dbReference>
<evidence type="ECO:0000259" key="2">
    <source>
        <dbReference type="PROSITE" id="PS51194"/>
    </source>
</evidence>